<evidence type="ECO:0000256" key="12">
    <source>
        <dbReference type="ARBA" id="ARBA00023268"/>
    </source>
</evidence>
<protein>
    <recommendedName>
        <fullName evidence="15">Formamidopyrimidine-DNA glycosylase</fullName>
        <shortName evidence="15">Fapy-DNA glycosylase</shortName>
        <ecNumber evidence="15">3.2.2.23</ecNumber>
    </recommendedName>
    <alternativeName>
        <fullName evidence="15">DNA-(apurinic or apyrimidinic site) lyase MutM</fullName>
        <shortName evidence="15">AP lyase MutM</shortName>
        <ecNumber evidence="15">4.2.99.18</ecNumber>
    </alternativeName>
</protein>
<evidence type="ECO:0000256" key="11">
    <source>
        <dbReference type="ARBA" id="ARBA00023239"/>
    </source>
</evidence>
<keyword evidence="11 15" id="KW-0456">Lyase</keyword>
<keyword evidence="9 15" id="KW-0238">DNA-binding</keyword>
<proteinExistence type="inferred from homology"/>
<comment type="subunit">
    <text evidence="3 15">Monomer.</text>
</comment>
<evidence type="ECO:0000256" key="3">
    <source>
        <dbReference type="ARBA" id="ARBA00011245"/>
    </source>
</evidence>
<evidence type="ECO:0000256" key="7">
    <source>
        <dbReference type="ARBA" id="ARBA00022801"/>
    </source>
</evidence>
<dbReference type="SUPFAM" id="SSF57716">
    <property type="entry name" value="Glucocorticoid receptor-like (DNA-binding domain)"/>
    <property type="match status" value="1"/>
</dbReference>
<dbReference type="InterPro" id="IPR012319">
    <property type="entry name" value="FPG_cat"/>
</dbReference>
<feature type="domain" description="Formamidopyrimidine-DNA glycosylase catalytic" evidence="17">
    <location>
        <begin position="2"/>
        <end position="114"/>
    </location>
</feature>
<dbReference type="SMART" id="SM01232">
    <property type="entry name" value="H2TH"/>
    <property type="match status" value="1"/>
</dbReference>
<dbReference type="InterPro" id="IPR010979">
    <property type="entry name" value="Ribosomal_uS13-like_H2TH"/>
</dbReference>
<dbReference type="InterPro" id="IPR035937">
    <property type="entry name" value="FPG_N"/>
</dbReference>
<evidence type="ECO:0000259" key="16">
    <source>
        <dbReference type="PROSITE" id="PS51066"/>
    </source>
</evidence>
<sequence>MPELPEVETTRRGIEPHLLGRRMTHIRVYDSRLRWPVPADLPDQFRDACIHAVKRRGKYLLIDCAKHGHLLMHLGMSGSLRIQPTTAPKRKHDHAELQLDSGQCLRLHDPRRFGALLWFNPEQGDHPLLLNLGPEPLEEHFNADYLFKTARRRQVSIKALIMNSQVVVGVGNIYASEALFMAGIRPRRAAGRITRAEAQKLVDSIRSVLQEAITQGGTTLRDFLREDGSHGYFSQRLKAYGRANLPCTKCGAEIRQITQGRRSSYYCPQCQR</sequence>
<evidence type="ECO:0000256" key="15">
    <source>
        <dbReference type="HAMAP-Rule" id="MF_00103"/>
    </source>
</evidence>
<dbReference type="InterPro" id="IPR010663">
    <property type="entry name" value="Znf_FPG/IleRS"/>
</dbReference>
<dbReference type="HAMAP" id="MF_00103">
    <property type="entry name" value="Fapy_DNA_glycosyl"/>
    <property type="match status" value="1"/>
</dbReference>
<keyword evidence="4 15" id="KW-0479">Metal-binding</keyword>
<evidence type="ECO:0000256" key="9">
    <source>
        <dbReference type="ARBA" id="ARBA00023125"/>
    </source>
</evidence>
<organism evidence="18 19">
    <name type="scientific">Ectothiorhodosinus mongolicus</name>
    <dbReference type="NCBI Taxonomy" id="233100"/>
    <lineage>
        <taxon>Bacteria</taxon>
        <taxon>Pseudomonadati</taxon>
        <taxon>Pseudomonadota</taxon>
        <taxon>Gammaproteobacteria</taxon>
        <taxon>Chromatiales</taxon>
        <taxon>Ectothiorhodospiraceae</taxon>
        <taxon>Ectothiorhodosinus</taxon>
    </lineage>
</organism>
<dbReference type="PANTHER" id="PTHR22993">
    <property type="entry name" value="FORMAMIDOPYRIMIDINE-DNA GLYCOSYLASE"/>
    <property type="match status" value="1"/>
</dbReference>
<dbReference type="Pfam" id="PF06831">
    <property type="entry name" value="H2TH"/>
    <property type="match status" value="1"/>
</dbReference>
<feature type="active site" description="Proton donor; for beta-elimination activity" evidence="15">
    <location>
        <position position="58"/>
    </location>
</feature>
<dbReference type="InterPro" id="IPR000214">
    <property type="entry name" value="Znf_DNA_glyclase/AP_lyase"/>
</dbReference>
<dbReference type="GO" id="GO:0006284">
    <property type="term" value="P:base-excision repair"/>
    <property type="evidence" value="ECO:0007669"/>
    <property type="project" value="InterPro"/>
</dbReference>
<feature type="binding site" evidence="15">
    <location>
        <position position="111"/>
    </location>
    <ligand>
        <name>DNA</name>
        <dbReference type="ChEBI" id="CHEBI:16991"/>
    </ligand>
</feature>
<dbReference type="InterPro" id="IPR015886">
    <property type="entry name" value="H2TH_FPG"/>
</dbReference>
<comment type="similarity">
    <text evidence="2 15">Belongs to the FPG family.</text>
</comment>
<evidence type="ECO:0000313" key="19">
    <source>
        <dbReference type="Proteomes" id="UP000223759"/>
    </source>
</evidence>
<feature type="binding site" evidence="15">
    <location>
        <position position="153"/>
    </location>
    <ligand>
        <name>DNA</name>
        <dbReference type="ChEBI" id="CHEBI:16991"/>
    </ligand>
</feature>
<dbReference type="EC" id="4.2.99.18" evidence="15"/>
<dbReference type="GO" id="GO:0140078">
    <property type="term" value="F:class I DNA-(apurinic or apyrimidinic site) endonuclease activity"/>
    <property type="evidence" value="ECO:0007669"/>
    <property type="project" value="UniProtKB-EC"/>
</dbReference>
<name>A0A1R3VPR1_9GAMM</name>
<dbReference type="SMART" id="SM00898">
    <property type="entry name" value="Fapy_DNA_glyco"/>
    <property type="match status" value="1"/>
</dbReference>
<feature type="active site" description="Proton donor; for delta-elimination activity" evidence="15">
    <location>
        <position position="262"/>
    </location>
</feature>
<feature type="active site" description="Proton donor" evidence="15">
    <location>
        <position position="3"/>
    </location>
</feature>
<dbReference type="GO" id="GO:0008270">
    <property type="term" value="F:zinc ion binding"/>
    <property type="evidence" value="ECO:0007669"/>
    <property type="project" value="UniProtKB-UniRule"/>
</dbReference>
<evidence type="ECO:0000256" key="4">
    <source>
        <dbReference type="ARBA" id="ARBA00022723"/>
    </source>
</evidence>
<comment type="catalytic activity">
    <reaction evidence="14 15">
        <text>2'-deoxyribonucleotide-(2'-deoxyribose 5'-phosphate)-2'-deoxyribonucleotide-DNA = a 3'-end 2'-deoxyribonucleotide-(2,3-dehydro-2,3-deoxyribose 5'-phosphate)-DNA + a 5'-end 5'-phospho-2'-deoxyribonucleoside-DNA + H(+)</text>
        <dbReference type="Rhea" id="RHEA:66592"/>
        <dbReference type="Rhea" id="RHEA-COMP:13180"/>
        <dbReference type="Rhea" id="RHEA-COMP:16897"/>
        <dbReference type="Rhea" id="RHEA-COMP:17067"/>
        <dbReference type="ChEBI" id="CHEBI:15378"/>
        <dbReference type="ChEBI" id="CHEBI:136412"/>
        <dbReference type="ChEBI" id="CHEBI:157695"/>
        <dbReference type="ChEBI" id="CHEBI:167181"/>
        <dbReference type="EC" id="4.2.99.18"/>
    </reaction>
</comment>
<evidence type="ECO:0000256" key="10">
    <source>
        <dbReference type="ARBA" id="ARBA00023204"/>
    </source>
</evidence>
<dbReference type="FunFam" id="3.20.190.10:FF:000001">
    <property type="entry name" value="Formamidopyrimidine-DNA glycosylase"/>
    <property type="match status" value="1"/>
</dbReference>
<dbReference type="Pfam" id="PF01149">
    <property type="entry name" value="Fapy_DNA_glyco"/>
    <property type="match status" value="1"/>
</dbReference>
<feature type="binding site" evidence="15">
    <location>
        <position position="92"/>
    </location>
    <ligand>
        <name>DNA</name>
        <dbReference type="ChEBI" id="CHEBI:16991"/>
    </ligand>
</feature>
<dbReference type="GO" id="GO:0003684">
    <property type="term" value="F:damaged DNA binding"/>
    <property type="evidence" value="ECO:0007669"/>
    <property type="project" value="InterPro"/>
</dbReference>
<evidence type="ECO:0000256" key="13">
    <source>
        <dbReference type="ARBA" id="ARBA00023295"/>
    </source>
</evidence>
<dbReference type="Proteomes" id="UP000223759">
    <property type="component" value="Unassembled WGS sequence"/>
</dbReference>
<dbReference type="OrthoDB" id="9800855at2"/>
<dbReference type="STRING" id="233100.SAMN05216526_0662"/>
<keyword evidence="7 15" id="KW-0378">Hydrolase</keyword>
<dbReference type="InterPro" id="IPR020629">
    <property type="entry name" value="FPG_Glyclase"/>
</dbReference>
<evidence type="ECO:0000256" key="14">
    <source>
        <dbReference type="ARBA" id="ARBA00044632"/>
    </source>
</evidence>
<accession>A0A1R3VPR1</accession>
<dbReference type="NCBIfam" id="TIGR00577">
    <property type="entry name" value="fpg"/>
    <property type="match status" value="1"/>
</dbReference>
<evidence type="ECO:0000256" key="1">
    <source>
        <dbReference type="ARBA" id="ARBA00001668"/>
    </source>
</evidence>
<reference evidence="18 19" key="1">
    <citation type="submission" date="2017-01" db="EMBL/GenBank/DDBJ databases">
        <authorList>
            <person name="Mah S.A."/>
            <person name="Swanson W.J."/>
            <person name="Moy G.W."/>
            <person name="Vacquier V.D."/>
        </authorList>
    </citation>
    <scope>NUCLEOTIDE SEQUENCE [LARGE SCALE GENOMIC DNA]</scope>
    <source>
        <strain evidence="18 19">M9</strain>
    </source>
</reference>
<dbReference type="GO" id="GO:0034039">
    <property type="term" value="F:8-oxo-7,8-dihydroguanine DNA N-glycosylase activity"/>
    <property type="evidence" value="ECO:0007669"/>
    <property type="project" value="TreeGrafter"/>
</dbReference>
<dbReference type="PROSITE" id="PS51068">
    <property type="entry name" value="FPG_CAT"/>
    <property type="match status" value="1"/>
</dbReference>
<dbReference type="InterPro" id="IPR015887">
    <property type="entry name" value="DNA_glyclase_Znf_dom_DNA_BS"/>
</dbReference>
<dbReference type="SUPFAM" id="SSF81624">
    <property type="entry name" value="N-terminal domain of MutM-like DNA repair proteins"/>
    <property type="match status" value="1"/>
</dbReference>
<dbReference type="NCBIfam" id="NF002211">
    <property type="entry name" value="PRK01103.1"/>
    <property type="match status" value="1"/>
</dbReference>
<feature type="domain" description="FPG-type" evidence="16">
    <location>
        <begin position="238"/>
        <end position="272"/>
    </location>
</feature>
<keyword evidence="6 15" id="KW-0863">Zinc-finger</keyword>
<dbReference type="AlphaFoldDB" id="A0A1R3VPR1"/>
<comment type="cofactor">
    <cofactor evidence="15">
        <name>Zn(2+)</name>
        <dbReference type="ChEBI" id="CHEBI:29105"/>
    </cofactor>
    <text evidence="15">Binds 1 zinc ion per subunit.</text>
</comment>
<keyword evidence="12 15" id="KW-0511">Multifunctional enzyme</keyword>
<keyword evidence="8 15" id="KW-0862">Zinc</keyword>
<evidence type="ECO:0000256" key="6">
    <source>
        <dbReference type="ARBA" id="ARBA00022771"/>
    </source>
</evidence>
<dbReference type="PROSITE" id="PS51066">
    <property type="entry name" value="ZF_FPG_2"/>
    <property type="match status" value="1"/>
</dbReference>
<evidence type="ECO:0000256" key="8">
    <source>
        <dbReference type="ARBA" id="ARBA00022833"/>
    </source>
</evidence>
<keyword evidence="19" id="KW-1185">Reference proteome</keyword>
<evidence type="ECO:0000313" key="18">
    <source>
        <dbReference type="EMBL" id="SIT66669.1"/>
    </source>
</evidence>
<evidence type="ECO:0000256" key="5">
    <source>
        <dbReference type="ARBA" id="ARBA00022763"/>
    </source>
</evidence>
<dbReference type="SUPFAM" id="SSF46946">
    <property type="entry name" value="S13-like H2TH domain"/>
    <property type="match status" value="1"/>
</dbReference>
<comment type="function">
    <text evidence="15">Involved in base excision repair of DNA damaged by oxidation or by mutagenic agents. Acts as DNA glycosylase that recognizes and removes damaged bases. Has a preference for oxidized purines, such as 7,8-dihydro-8-oxoguanine (8-oxoG). Has AP (apurinic/apyrimidinic) lyase activity and introduces nicks in the DNA strand. Cleaves the DNA backbone by beta-delta elimination to generate a single-strand break at the site of the removed base with both 3'- and 5'-phosphates.</text>
</comment>
<evidence type="ECO:0000259" key="17">
    <source>
        <dbReference type="PROSITE" id="PS51068"/>
    </source>
</evidence>
<keyword evidence="5 15" id="KW-0227">DNA damage</keyword>
<dbReference type="EMBL" id="FTPK01000001">
    <property type="protein sequence ID" value="SIT66669.1"/>
    <property type="molecule type" value="Genomic_DNA"/>
</dbReference>
<dbReference type="Pfam" id="PF06827">
    <property type="entry name" value="zf-FPG_IleRS"/>
    <property type="match status" value="1"/>
</dbReference>
<dbReference type="CDD" id="cd08966">
    <property type="entry name" value="EcFpg-like_N"/>
    <property type="match status" value="1"/>
</dbReference>
<comment type="catalytic activity">
    <reaction evidence="1 15">
        <text>Hydrolysis of DNA containing ring-opened 7-methylguanine residues, releasing 2,6-diamino-4-hydroxy-5-(N-methyl)formamidopyrimidine.</text>
        <dbReference type="EC" id="3.2.2.23"/>
    </reaction>
</comment>
<feature type="active site" description="Schiff-base intermediate with DNA" evidence="15">
    <location>
        <position position="2"/>
    </location>
</feature>
<dbReference type="Gene3D" id="3.20.190.10">
    <property type="entry name" value="MutM-like, N-terminal"/>
    <property type="match status" value="1"/>
</dbReference>
<dbReference type="Gene3D" id="1.10.8.50">
    <property type="match status" value="1"/>
</dbReference>
<evidence type="ECO:0000256" key="2">
    <source>
        <dbReference type="ARBA" id="ARBA00009409"/>
    </source>
</evidence>
<dbReference type="FunFam" id="1.10.8.50:FF:000003">
    <property type="entry name" value="Formamidopyrimidine-DNA glycosylase"/>
    <property type="match status" value="1"/>
</dbReference>
<gene>
    <name evidence="15" type="primary">mutM</name>
    <name evidence="15" type="synonym">fpg</name>
    <name evidence="18" type="ORF">SAMN05216526_0662</name>
</gene>
<dbReference type="RefSeq" id="WP_076754895.1">
    <property type="nucleotide sequence ID" value="NZ_CP023018.1"/>
</dbReference>
<keyword evidence="13 15" id="KW-0326">Glycosidase</keyword>
<keyword evidence="10 15" id="KW-0234">DNA repair</keyword>
<dbReference type="EC" id="3.2.2.23" evidence="15"/>
<dbReference type="PANTHER" id="PTHR22993:SF9">
    <property type="entry name" value="FORMAMIDOPYRIMIDINE-DNA GLYCOSYLASE"/>
    <property type="match status" value="1"/>
</dbReference>
<dbReference type="PROSITE" id="PS01242">
    <property type="entry name" value="ZF_FPG_1"/>
    <property type="match status" value="1"/>
</dbReference>